<dbReference type="SUPFAM" id="SSF48452">
    <property type="entry name" value="TPR-like"/>
    <property type="match status" value="1"/>
</dbReference>
<dbReference type="InterPro" id="IPR013324">
    <property type="entry name" value="RNA_pol_sigma_r3/r4-like"/>
</dbReference>
<gene>
    <name evidence="8" type="ORF">ACFOUW_34165</name>
</gene>
<proteinExistence type="inferred from homology"/>
<organism evidence="8 9">
    <name type="scientific">Tenggerimyces flavus</name>
    <dbReference type="NCBI Taxonomy" id="1708749"/>
    <lineage>
        <taxon>Bacteria</taxon>
        <taxon>Bacillati</taxon>
        <taxon>Actinomycetota</taxon>
        <taxon>Actinomycetes</taxon>
        <taxon>Propionibacteriales</taxon>
        <taxon>Nocardioidaceae</taxon>
        <taxon>Tenggerimyces</taxon>
    </lineage>
</organism>
<evidence type="ECO:0000259" key="5">
    <source>
        <dbReference type="Pfam" id="PF04542"/>
    </source>
</evidence>
<dbReference type="Pfam" id="PF08281">
    <property type="entry name" value="Sigma70_r4_2"/>
    <property type="match status" value="1"/>
</dbReference>
<evidence type="ECO:0000259" key="6">
    <source>
        <dbReference type="Pfam" id="PF08281"/>
    </source>
</evidence>
<keyword evidence="4" id="KW-0804">Transcription</keyword>
<name>A0ABV7YP94_9ACTN</name>
<protein>
    <submittedName>
        <fullName evidence="8">RNA polymerase sigma factor</fullName>
    </submittedName>
</protein>
<comment type="caution">
    <text evidence="8">The sequence shown here is derived from an EMBL/GenBank/DDBJ whole genome shotgun (WGS) entry which is preliminary data.</text>
</comment>
<dbReference type="Pfam" id="PF04542">
    <property type="entry name" value="Sigma70_r2"/>
    <property type="match status" value="1"/>
</dbReference>
<evidence type="ECO:0000313" key="9">
    <source>
        <dbReference type="Proteomes" id="UP001595699"/>
    </source>
</evidence>
<dbReference type="PANTHER" id="PTHR47756">
    <property type="entry name" value="BLL6612 PROTEIN-RELATED"/>
    <property type="match status" value="1"/>
</dbReference>
<evidence type="ECO:0000256" key="1">
    <source>
        <dbReference type="ARBA" id="ARBA00010641"/>
    </source>
</evidence>
<evidence type="ECO:0000313" key="8">
    <source>
        <dbReference type="EMBL" id="MFC3765923.1"/>
    </source>
</evidence>
<dbReference type="Gene3D" id="1.10.10.10">
    <property type="entry name" value="Winged helix-like DNA-binding domain superfamily/Winged helix DNA-binding domain"/>
    <property type="match status" value="1"/>
</dbReference>
<dbReference type="Gene3D" id="1.25.40.10">
    <property type="entry name" value="Tetratricopeptide repeat domain"/>
    <property type="match status" value="1"/>
</dbReference>
<dbReference type="PANTHER" id="PTHR47756:SF2">
    <property type="entry name" value="BLL6612 PROTEIN"/>
    <property type="match status" value="1"/>
</dbReference>
<keyword evidence="9" id="KW-1185">Reference proteome</keyword>
<feature type="domain" description="DUF6596" evidence="7">
    <location>
        <begin position="192"/>
        <end position="293"/>
    </location>
</feature>
<dbReference type="Pfam" id="PF20239">
    <property type="entry name" value="DUF6596"/>
    <property type="match status" value="1"/>
</dbReference>
<comment type="similarity">
    <text evidence="1">Belongs to the sigma-70 factor family. ECF subfamily.</text>
</comment>
<evidence type="ECO:0000256" key="2">
    <source>
        <dbReference type="ARBA" id="ARBA00023015"/>
    </source>
</evidence>
<dbReference type="InterPro" id="IPR007627">
    <property type="entry name" value="RNA_pol_sigma70_r2"/>
</dbReference>
<dbReference type="InterPro" id="IPR013325">
    <property type="entry name" value="RNA_pol_sigma_r2"/>
</dbReference>
<dbReference type="Gene3D" id="1.10.1740.10">
    <property type="match status" value="1"/>
</dbReference>
<dbReference type="InterPro" id="IPR011990">
    <property type="entry name" value="TPR-like_helical_dom_sf"/>
</dbReference>
<dbReference type="EMBL" id="JBHRZH010000044">
    <property type="protein sequence ID" value="MFC3765923.1"/>
    <property type="molecule type" value="Genomic_DNA"/>
</dbReference>
<dbReference type="SUPFAM" id="SSF88659">
    <property type="entry name" value="Sigma3 and sigma4 domains of RNA polymerase sigma factors"/>
    <property type="match status" value="1"/>
</dbReference>
<keyword evidence="3" id="KW-0731">Sigma factor</keyword>
<keyword evidence="2" id="KW-0805">Transcription regulation</keyword>
<dbReference type="InterPro" id="IPR036388">
    <property type="entry name" value="WH-like_DNA-bd_sf"/>
</dbReference>
<evidence type="ECO:0000259" key="7">
    <source>
        <dbReference type="Pfam" id="PF20239"/>
    </source>
</evidence>
<dbReference type="SUPFAM" id="SSF88946">
    <property type="entry name" value="Sigma2 domain of RNA polymerase sigma factors"/>
    <property type="match status" value="1"/>
</dbReference>
<evidence type="ECO:0000256" key="3">
    <source>
        <dbReference type="ARBA" id="ARBA00023082"/>
    </source>
</evidence>
<dbReference type="InterPro" id="IPR046531">
    <property type="entry name" value="DUF6596"/>
</dbReference>
<dbReference type="RefSeq" id="WP_205119607.1">
    <property type="nucleotide sequence ID" value="NZ_JAFBCM010000001.1"/>
</dbReference>
<evidence type="ECO:0000256" key="4">
    <source>
        <dbReference type="ARBA" id="ARBA00023163"/>
    </source>
</evidence>
<reference evidence="9" key="1">
    <citation type="journal article" date="2019" name="Int. J. Syst. Evol. Microbiol.">
        <title>The Global Catalogue of Microorganisms (GCM) 10K type strain sequencing project: providing services to taxonomists for standard genome sequencing and annotation.</title>
        <authorList>
            <consortium name="The Broad Institute Genomics Platform"/>
            <consortium name="The Broad Institute Genome Sequencing Center for Infectious Disease"/>
            <person name="Wu L."/>
            <person name="Ma J."/>
        </authorList>
    </citation>
    <scope>NUCLEOTIDE SEQUENCE [LARGE SCALE GENOMIC DNA]</scope>
    <source>
        <strain evidence="9">CGMCC 4.7241</strain>
    </source>
</reference>
<dbReference type="Proteomes" id="UP001595699">
    <property type="component" value="Unassembled WGS sequence"/>
</dbReference>
<accession>A0ABV7YP94</accession>
<feature type="domain" description="RNA polymerase sigma factor 70 region 4 type 2" evidence="6">
    <location>
        <begin position="122"/>
        <end position="174"/>
    </location>
</feature>
<dbReference type="InterPro" id="IPR013249">
    <property type="entry name" value="RNA_pol_sigma70_r4_t2"/>
</dbReference>
<sequence>MSIGSAAAVEQAFLEHWGRLLALLVRQLRSLDVAEEALADAFERAVRHWAEDGVPDRPEAWLHTAAKRRAVDLMRREQTLLRKLPLLTVDAVDAVVAENPVDLLDIEVEEDPSTIPDERLRMLFTCCHPALALESRIALTLRMVAGLTTPEIARAFLVSEPTMAARITRAKKKIAAAGIPYRVPSDAELPPRLGGVLAVLYLVFTEGHSASSGPQPVRRNLCDEAIRLLRVVVSLLPSSPEPMALLALTLLQHSRRDARTDSAGRLVLLADQDRSHWHRTEIAEGVAWLRRAAAHGAVSPYLLQAAIAAEHTSAATASATDWRAIAMLYEELEALTGSPVVRLNRAVAVAETSGPEPALALLDGLDERLGAYHLLPATRADLLRRLGDADAARAAYTRALELAGNAADRAFLTQRLAELDEAPST</sequence>
<feature type="domain" description="RNA polymerase sigma-70 region 2" evidence="5">
    <location>
        <begin position="16"/>
        <end position="78"/>
    </location>
</feature>